<dbReference type="GO" id="GO:0008270">
    <property type="term" value="F:zinc ion binding"/>
    <property type="evidence" value="ECO:0007669"/>
    <property type="project" value="UniProtKB-KW"/>
</dbReference>
<feature type="compositionally biased region" description="Low complexity" evidence="5">
    <location>
        <begin position="1138"/>
        <end position="1152"/>
    </location>
</feature>
<dbReference type="Proteomes" id="UP001642260">
    <property type="component" value="Unassembled WGS sequence"/>
</dbReference>
<keyword evidence="8" id="KW-1185">Reference proteome</keyword>
<organism evidence="7 8">
    <name type="scientific">Eruca vesicaria subsp. sativa</name>
    <name type="common">Garden rocket</name>
    <name type="synonym">Eruca sativa</name>
    <dbReference type="NCBI Taxonomy" id="29727"/>
    <lineage>
        <taxon>Eukaryota</taxon>
        <taxon>Viridiplantae</taxon>
        <taxon>Streptophyta</taxon>
        <taxon>Embryophyta</taxon>
        <taxon>Tracheophyta</taxon>
        <taxon>Spermatophyta</taxon>
        <taxon>Magnoliopsida</taxon>
        <taxon>eudicotyledons</taxon>
        <taxon>Gunneridae</taxon>
        <taxon>Pentapetalae</taxon>
        <taxon>rosids</taxon>
        <taxon>malvids</taxon>
        <taxon>Brassicales</taxon>
        <taxon>Brassicaceae</taxon>
        <taxon>Brassiceae</taxon>
        <taxon>Eruca</taxon>
    </lineage>
</organism>
<keyword evidence="2 4" id="KW-0863">Zinc-finger</keyword>
<keyword evidence="3 4" id="KW-0862">Zinc</keyword>
<feature type="region of interest" description="Disordered" evidence="5">
    <location>
        <begin position="1"/>
        <end position="65"/>
    </location>
</feature>
<feature type="region of interest" description="Disordered" evidence="5">
    <location>
        <begin position="1129"/>
        <end position="1192"/>
    </location>
</feature>
<name>A0ABC8J2E4_ERUVS</name>
<feature type="compositionally biased region" description="Polar residues" evidence="5">
    <location>
        <begin position="253"/>
        <end position="282"/>
    </location>
</feature>
<dbReference type="InterPro" id="IPR000571">
    <property type="entry name" value="Znf_CCCH"/>
</dbReference>
<dbReference type="PANTHER" id="PTHR38372">
    <property type="entry name" value="DENTIN SIALOPHOSPHOPROTEIN-LIKE PROTEIN"/>
    <property type="match status" value="1"/>
</dbReference>
<feature type="compositionally biased region" description="Low complexity" evidence="5">
    <location>
        <begin position="1"/>
        <end position="10"/>
    </location>
</feature>
<evidence type="ECO:0000256" key="1">
    <source>
        <dbReference type="ARBA" id="ARBA00022723"/>
    </source>
</evidence>
<dbReference type="SUPFAM" id="SSF90229">
    <property type="entry name" value="CCCH zinc finger"/>
    <property type="match status" value="1"/>
</dbReference>
<feature type="compositionally biased region" description="Low complexity" evidence="5">
    <location>
        <begin position="1088"/>
        <end position="1102"/>
    </location>
</feature>
<evidence type="ECO:0000256" key="5">
    <source>
        <dbReference type="SAM" id="MobiDB-lite"/>
    </source>
</evidence>
<dbReference type="AlphaFoldDB" id="A0ABC8J2E4"/>
<proteinExistence type="predicted"/>
<feature type="compositionally biased region" description="Low complexity" evidence="5">
    <location>
        <begin position="493"/>
        <end position="512"/>
    </location>
</feature>
<dbReference type="Gene3D" id="4.10.1000.10">
    <property type="entry name" value="Zinc finger, CCCH-type"/>
    <property type="match status" value="1"/>
</dbReference>
<evidence type="ECO:0000259" key="6">
    <source>
        <dbReference type="PROSITE" id="PS50103"/>
    </source>
</evidence>
<feature type="region of interest" description="Disordered" evidence="5">
    <location>
        <begin position="469"/>
        <end position="520"/>
    </location>
</feature>
<reference evidence="7 8" key="1">
    <citation type="submission" date="2022-03" db="EMBL/GenBank/DDBJ databases">
        <authorList>
            <person name="Macdonald S."/>
            <person name="Ahmed S."/>
            <person name="Newling K."/>
        </authorList>
    </citation>
    <scope>NUCLEOTIDE SEQUENCE [LARGE SCALE GENOMIC DNA]</scope>
</reference>
<evidence type="ECO:0000313" key="8">
    <source>
        <dbReference type="Proteomes" id="UP001642260"/>
    </source>
</evidence>
<keyword evidence="1 4" id="KW-0479">Metal-binding</keyword>
<evidence type="ECO:0000256" key="4">
    <source>
        <dbReference type="PROSITE-ProRule" id="PRU00723"/>
    </source>
</evidence>
<feature type="region of interest" description="Disordered" evidence="5">
    <location>
        <begin position="681"/>
        <end position="731"/>
    </location>
</feature>
<gene>
    <name evidence="7" type="ORF">ERUC_LOCUS2909</name>
</gene>
<evidence type="ECO:0000256" key="2">
    <source>
        <dbReference type="ARBA" id="ARBA00022771"/>
    </source>
</evidence>
<dbReference type="PROSITE" id="PS50103">
    <property type="entry name" value="ZF_C3H1"/>
    <property type="match status" value="1"/>
</dbReference>
<dbReference type="EMBL" id="CAKOAT010055044">
    <property type="protein sequence ID" value="CAH8301135.1"/>
    <property type="molecule type" value="Genomic_DNA"/>
</dbReference>
<dbReference type="InterPro" id="IPR036855">
    <property type="entry name" value="Znf_CCCH_sf"/>
</dbReference>
<evidence type="ECO:0000313" key="7">
    <source>
        <dbReference type="EMBL" id="CAH8301135.1"/>
    </source>
</evidence>
<feature type="compositionally biased region" description="Polar residues" evidence="5">
    <location>
        <begin position="1072"/>
        <end position="1081"/>
    </location>
</feature>
<protein>
    <recommendedName>
        <fullName evidence="6">C3H1-type domain-containing protein</fullName>
    </recommendedName>
</protein>
<feature type="region of interest" description="Disordered" evidence="5">
    <location>
        <begin position="1066"/>
        <end position="1103"/>
    </location>
</feature>
<feature type="compositionally biased region" description="Basic and acidic residues" evidence="5">
    <location>
        <begin position="469"/>
        <end position="480"/>
    </location>
</feature>
<evidence type="ECO:0000256" key="3">
    <source>
        <dbReference type="ARBA" id="ARBA00022833"/>
    </source>
</evidence>
<feature type="zinc finger region" description="C3H1-type" evidence="4">
    <location>
        <begin position="1043"/>
        <end position="1070"/>
    </location>
</feature>
<feature type="domain" description="C3H1-type" evidence="6">
    <location>
        <begin position="1043"/>
        <end position="1070"/>
    </location>
</feature>
<feature type="compositionally biased region" description="Polar residues" evidence="5">
    <location>
        <begin position="40"/>
        <end position="63"/>
    </location>
</feature>
<comment type="caution">
    <text evidence="7">The sequence shown here is derived from an EMBL/GenBank/DDBJ whole genome shotgun (WGS) entry which is preliminary data.</text>
</comment>
<dbReference type="PANTHER" id="PTHR38372:SF2">
    <property type="entry name" value="DENTIN SIALOPHOSPHOPROTEIN-LIKE PROTEIN"/>
    <property type="match status" value="1"/>
</dbReference>
<sequence length="1192" mass="130238">MYRGGSSELGLGRGRGGRGRGGGGGGGRGRNRNLLPPPTNRHSSASLRERNTTSVKAAASSSRTVEETLSIVPREVPPAFGMTIRLAPDLMEEIKRVEAQGGTAKIKFDALPNSSTGNIINVGGKEFKFTWCREPGNLCDIYEEHQSGEDGNGVLVEAGCARRKLNVQRTLDESTTSHLKMLSVEAEQRTKSHKLIVLDPATASPSLKKQLTRAEAPWRMSNKQKKEPPPKKRKVDPAPVVIGGPKPSFRPEASTTSVKNRLSASLGPSPSNQYDTPSSCGTGNIAKTHADNVKTRGGESMVASEKDLSTWESNALRNTSGRQETNVNEEIDLHVLLDDLLKEAPMSLKALAKAVGDRTPNEAKLIETILKKIANFQAPGSFLKPGADLEIYKSHSTDSKSSPERQQLLQITDSSRDQLPVPGVSNMENFSVCERKGEGSQDSLHVHLEEKLSAQENVDVEKDLPGILHEEKRFENRDGQARISNSESDNDNNDSGSDRGSSSDSEASSVSKEVSDEDVDIIMSDGDKEQSAERDAIDLPSAEIEGFKKKLPEVSVSHKSTPTARDLQEAELQLLKQRLQFVRNSTKLFKSKAAYEASQRKFLAGEFGRLKLDIGSLNDRVNHLYEYFSASHKRRKRVLVAEPLVQFPAICKDQQPSERKYDLEHLNASAGQMIDPLKELQKSSTECLSRHGQMNPGDSSGKSNKHSDALGNVRGENDQNRLSESPIAPRQSHLPTWSFRSVLHHLCSSFESNNQISLATPDVLRYLVTRTETAQVSPGETAEPIQVLTESSLILEPKSDGESRTENMDTSSLEKSLMLGDVLEGTDLQDASGRSKYKDVFAGFEKLINGSGGDFAPVNFCEALDVNDYGYDAMPKQAIDLVQSTVEIPGVADEFQVDSREVDDKVSEITRSKAVSCGVFETNDEEMYDAEISGVDGDSPMDMHKETHVSHEVLDKRGEGTTSKSNCSSFEVLDVENGVKENDLTSKNQEKMASQTCIKNKSVPSEEAKARKKEAKARKKIAQERIVLGVKKLKLKPPVAPKPKPVISCRHYHRGRCLEGEQCKFSHDTTPETKSLGTPQAASDRPGANVTTSSSNTAAASVLPQKSNIQQTVSQAIARLQATQPRLLSSTTFLKPPSQSNQKDSSDASSSKINEHATPPQLPPLRKPSVAPKGMSFLSFEKTTQEEDTVTV</sequence>
<feature type="compositionally biased region" description="Gly residues" evidence="5">
    <location>
        <begin position="11"/>
        <end position="28"/>
    </location>
</feature>
<accession>A0ABC8J2E4</accession>
<feature type="region of interest" description="Disordered" evidence="5">
    <location>
        <begin position="206"/>
        <end position="284"/>
    </location>
</feature>